<dbReference type="Proteomes" id="UP000236745">
    <property type="component" value="Unassembled WGS sequence"/>
</dbReference>
<evidence type="ECO:0000256" key="1">
    <source>
        <dbReference type="ARBA" id="ARBA00004651"/>
    </source>
</evidence>
<evidence type="ECO:0000313" key="9">
    <source>
        <dbReference type="Proteomes" id="UP000236745"/>
    </source>
</evidence>
<keyword evidence="5 7" id="KW-1133">Transmembrane helix</keyword>
<sequence>MKLQKRNRWIPMPAQSFILFIVWLLLNNSVAPGQILLGAFLAWVIPLLVAPMQASQPRVLRHGLAVRYTLMVMYDILVANFEVAMRVLGPNRRLNPAFVAVPLDLEGSLPITLLASTISLTPGTVSAEVSENQRWLYVHALHLEDETALIEQIKSRYEAPLKEIFGC</sequence>
<keyword evidence="3" id="KW-1003">Cell membrane</keyword>
<dbReference type="GO" id="GO:0005886">
    <property type="term" value="C:plasma membrane"/>
    <property type="evidence" value="ECO:0007669"/>
    <property type="project" value="UniProtKB-SubCell"/>
</dbReference>
<keyword evidence="9" id="KW-1185">Reference proteome</keyword>
<feature type="transmembrane region" description="Helical" evidence="7">
    <location>
        <begin position="9"/>
        <end position="26"/>
    </location>
</feature>
<evidence type="ECO:0000256" key="5">
    <source>
        <dbReference type="ARBA" id="ARBA00022989"/>
    </source>
</evidence>
<dbReference type="Pfam" id="PF01899">
    <property type="entry name" value="MNHE"/>
    <property type="match status" value="1"/>
</dbReference>
<keyword evidence="6 7" id="KW-0472">Membrane</keyword>
<dbReference type="RefSeq" id="WP_104003615.1">
    <property type="nucleotide sequence ID" value="NZ_FNVQ01000002.1"/>
</dbReference>
<dbReference type="PANTHER" id="PTHR34584:SF1">
    <property type="entry name" value="NA(+)_H(+) ANTIPORTER SUBUNIT E1"/>
    <property type="match status" value="1"/>
</dbReference>
<dbReference type="InterPro" id="IPR002758">
    <property type="entry name" value="Cation_antiport_E"/>
</dbReference>
<name>A0A1H6BAG4_9GAMM</name>
<organism evidence="8 9">
    <name type="scientific">Marinobacterium lutimaris</name>
    <dbReference type="NCBI Taxonomy" id="568106"/>
    <lineage>
        <taxon>Bacteria</taxon>
        <taxon>Pseudomonadati</taxon>
        <taxon>Pseudomonadota</taxon>
        <taxon>Gammaproteobacteria</taxon>
        <taxon>Oceanospirillales</taxon>
        <taxon>Oceanospirillaceae</taxon>
        <taxon>Marinobacterium</taxon>
    </lineage>
</organism>
<dbReference type="AlphaFoldDB" id="A0A1H6BAG4"/>
<protein>
    <submittedName>
        <fullName evidence="8">Multisubunit potassium/proton antiporter, PhaE subunit</fullName>
    </submittedName>
</protein>
<dbReference type="OrthoDB" id="9807187at2"/>
<evidence type="ECO:0000256" key="2">
    <source>
        <dbReference type="ARBA" id="ARBA00006228"/>
    </source>
</evidence>
<reference evidence="8 9" key="1">
    <citation type="submission" date="2016-10" db="EMBL/GenBank/DDBJ databases">
        <authorList>
            <person name="de Groot N.N."/>
        </authorList>
    </citation>
    <scope>NUCLEOTIDE SEQUENCE [LARGE SCALE GENOMIC DNA]</scope>
    <source>
        <strain evidence="8 9">DSM 22012</strain>
    </source>
</reference>
<evidence type="ECO:0000256" key="6">
    <source>
        <dbReference type="ARBA" id="ARBA00023136"/>
    </source>
</evidence>
<comment type="subcellular location">
    <subcellularLocation>
        <location evidence="1">Cell membrane</location>
        <topology evidence="1">Multi-pass membrane protein</topology>
    </subcellularLocation>
</comment>
<evidence type="ECO:0000256" key="3">
    <source>
        <dbReference type="ARBA" id="ARBA00022475"/>
    </source>
</evidence>
<evidence type="ECO:0000256" key="4">
    <source>
        <dbReference type="ARBA" id="ARBA00022692"/>
    </source>
</evidence>
<dbReference type="NCBIfam" id="NF006518">
    <property type="entry name" value="PRK08965.1-2"/>
    <property type="match status" value="1"/>
</dbReference>
<dbReference type="PANTHER" id="PTHR34584">
    <property type="entry name" value="NA(+)/H(+) ANTIPORTER SUBUNIT E1"/>
    <property type="match status" value="1"/>
</dbReference>
<feature type="transmembrane region" description="Helical" evidence="7">
    <location>
        <begin position="64"/>
        <end position="85"/>
    </location>
</feature>
<evidence type="ECO:0000256" key="7">
    <source>
        <dbReference type="SAM" id="Phobius"/>
    </source>
</evidence>
<dbReference type="GO" id="GO:0008324">
    <property type="term" value="F:monoatomic cation transmembrane transporter activity"/>
    <property type="evidence" value="ECO:0007669"/>
    <property type="project" value="InterPro"/>
</dbReference>
<gene>
    <name evidence="8" type="ORF">SAMN05444390_102501</name>
</gene>
<accession>A0A1H6BAG4</accession>
<proteinExistence type="inferred from homology"/>
<feature type="transmembrane region" description="Helical" evidence="7">
    <location>
        <begin position="32"/>
        <end position="52"/>
    </location>
</feature>
<dbReference type="EMBL" id="FNVQ01000002">
    <property type="protein sequence ID" value="SEG57640.1"/>
    <property type="molecule type" value="Genomic_DNA"/>
</dbReference>
<keyword evidence="4 7" id="KW-0812">Transmembrane</keyword>
<dbReference type="PIRSF" id="PIRSF019239">
    <property type="entry name" value="MrpE"/>
    <property type="match status" value="1"/>
</dbReference>
<comment type="similarity">
    <text evidence="2">Belongs to the CPA3 antiporters (TC 2.A.63) subunit E family.</text>
</comment>
<evidence type="ECO:0000313" key="8">
    <source>
        <dbReference type="EMBL" id="SEG57640.1"/>
    </source>
</evidence>